<dbReference type="PANTHER" id="PTHR30528:SF0">
    <property type="entry name" value="CYTOPLASMIC PROTEIN"/>
    <property type="match status" value="1"/>
</dbReference>
<name>A0ABS4P162_9BACL</name>
<protein>
    <submittedName>
        <fullName evidence="1">Uncharacterized protein YcaQ</fullName>
    </submittedName>
</protein>
<comment type="caution">
    <text evidence="1">The sequence shown here is derived from an EMBL/GenBank/DDBJ whole genome shotgun (WGS) entry which is preliminary data.</text>
</comment>
<evidence type="ECO:0000313" key="1">
    <source>
        <dbReference type="EMBL" id="MBP2115434.1"/>
    </source>
</evidence>
<accession>A0ABS4P162</accession>
<reference evidence="1 2" key="1">
    <citation type="submission" date="2021-03" db="EMBL/GenBank/DDBJ databases">
        <title>Genomic Encyclopedia of Type Strains, Phase IV (KMG-IV): sequencing the most valuable type-strain genomes for metagenomic binning, comparative biology and taxonomic classification.</title>
        <authorList>
            <person name="Goeker M."/>
        </authorList>
    </citation>
    <scope>NUCLEOTIDE SEQUENCE [LARGE SCALE GENOMIC DNA]</scope>
    <source>
        <strain evidence="1 2">DSM 101953</strain>
    </source>
</reference>
<gene>
    <name evidence="1" type="ORF">J2Z70_005621</name>
</gene>
<dbReference type="EMBL" id="JAGGLV010000027">
    <property type="protein sequence ID" value="MBP2115434.1"/>
    <property type="molecule type" value="Genomic_DNA"/>
</dbReference>
<dbReference type="RefSeq" id="WP_245368561.1">
    <property type="nucleotide sequence ID" value="NZ_JAGGLV010000027.1"/>
</dbReference>
<proteinExistence type="predicted"/>
<dbReference type="Proteomes" id="UP000773462">
    <property type="component" value="Unassembled WGS sequence"/>
</dbReference>
<sequence>MDEVKMMIIYSLSKRQARLFLLRHQRLVPDGLPGGKQSIYDFVRHVGCIQYDPLSIAGHNHELVLQARIPGFVPEMANELLYKDRLLIDGWDKNMSIYCTEDWPYFQRRREAAARHQHNEAMAAMITHVRAELDARGPLSSLDLESTEKIDWSWAPARLSRAAMESMYFWGELSIHHRVHTRRYYDYTAKLLPPELLSASDPNETLEQHHDWYVLRRIGSIGLQWNRSGDGWLGIAGLKSKERTASVQRLLQKDLLREVQVDGLKLPLYIRTADVPELEAILLQDDTAGANESAAGPQAGNEGGTGHAGGAASFAAALAPLDNLLWDRELILQLFGFQYRWEVYKPVLEREYGYYVLPLLYGDRFIGRLEPVMNKKTGVLTIVRWWWEAGEALERSMLPALTRAFSSLQHSTGASTIRFAPDIVQSCGLQELEEALSATPVKTN</sequence>
<dbReference type="InterPro" id="IPR009351">
    <property type="entry name" value="AlkZ-like"/>
</dbReference>
<keyword evidence="2" id="KW-1185">Reference proteome</keyword>
<evidence type="ECO:0000313" key="2">
    <source>
        <dbReference type="Proteomes" id="UP000773462"/>
    </source>
</evidence>
<organism evidence="1 2">
    <name type="scientific">Paenibacillus silagei</name>
    <dbReference type="NCBI Taxonomy" id="1670801"/>
    <lineage>
        <taxon>Bacteria</taxon>
        <taxon>Bacillati</taxon>
        <taxon>Bacillota</taxon>
        <taxon>Bacilli</taxon>
        <taxon>Bacillales</taxon>
        <taxon>Paenibacillaceae</taxon>
        <taxon>Paenibacillus</taxon>
    </lineage>
</organism>
<dbReference type="Pfam" id="PF06224">
    <property type="entry name" value="AlkZ-like"/>
    <property type="match status" value="1"/>
</dbReference>
<dbReference type="PANTHER" id="PTHR30528">
    <property type="entry name" value="CYTOPLASMIC PROTEIN"/>
    <property type="match status" value="1"/>
</dbReference>